<dbReference type="PANTHER" id="PTHR46598">
    <property type="entry name" value="BNAC05G43320D PROTEIN"/>
    <property type="match status" value="1"/>
</dbReference>
<evidence type="ECO:0000256" key="1">
    <source>
        <dbReference type="ARBA" id="ARBA00007626"/>
    </source>
</evidence>
<reference evidence="3 4" key="1">
    <citation type="journal article" date="2018" name="Nat. Genet.">
        <title>The Rosa genome provides new insights in the design of modern roses.</title>
        <authorList>
            <person name="Bendahmane M."/>
        </authorList>
    </citation>
    <scope>NUCLEOTIDE SEQUENCE [LARGE SCALE GENOMIC DNA]</scope>
    <source>
        <strain evidence="4">cv. Old Blush</strain>
    </source>
</reference>
<dbReference type="OMA" id="YREITIF"/>
<evidence type="ECO:0000313" key="3">
    <source>
        <dbReference type="EMBL" id="PRQ18446.1"/>
    </source>
</evidence>
<organism evidence="3 4">
    <name type="scientific">Rosa chinensis</name>
    <name type="common">China rose</name>
    <dbReference type="NCBI Taxonomy" id="74649"/>
    <lineage>
        <taxon>Eukaryota</taxon>
        <taxon>Viridiplantae</taxon>
        <taxon>Streptophyta</taxon>
        <taxon>Embryophyta</taxon>
        <taxon>Tracheophyta</taxon>
        <taxon>Spermatophyta</taxon>
        <taxon>Magnoliopsida</taxon>
        <taxon>eudicotyledons</taxon>
        <taxon>Gunneridae</taxon>
        <taxon>Pentapetalae</taxon>
        <taxon>rosids</taxon>
        <taxon>fabids</taxon>
        <taxon>Rosales</taxon>
        <taxon>Rosaceae</taxon>
        <taxon>Rosoideae</taxon>
        <taxon>Rosoideae incertae sedis</taxon>
        <taxon>Rosa</taxon>
    </lineage>
</organism>
<proteinExistence type="inferred from homology"/>
<dbReference type="EMBL" id="PDCK01000045">
    <property type="protein sequence ID" value="PRQ18446.1"/>
    <property type="molecule type" value="Genomic_DNA"/>
</dbReference>
<name>A0A2P6P943_ROSCH</name>
<comment type="caution">
    <text evidence="3">The sequence shown here is derived from an EMBL/GenBank/DDBJ whole genome shotgun (WGS) entry which is preliminary data.</text>
</comment>
<dbReference type="Pfam" id="PF01535">
    <property type="entry name" value="PPR"/>
    <property type="match status" value="1"/>
</dbReference>
<comment type="similarity">
    <text evidence="1">Belongs to the PPR family. P subfamily.</text>
</comment>
<accession>A0A2P6P943</accession>
<evidence type="ECO:0000256" key="2">
    <source>
        <dbReference type="ARBA" id="ARBA00022737"/>
    </source>
</evidence>
<dbReference type="AlphaFoldDB" id="A0A2P6P943"/>
<keyword evidence="4" id="KW-1185">Reference proteome</keyword>
<dbReference type="Proteomes" id="UP000238479">
    <property type="component" value="Chromosome 7"/>
</dbReference>
<dbReference type="PANTHER" id="PTHR46598:SF3">
    <property type="entry name" value="OS07G0495300 PROTEIN"/>
    <property type="match status" value="1"/>
</dbReference>
<gene>
    <name evidence="3" type="ORF">RchiOBHm_Chr7g0206131</name>
</gene>
<sequence length="129" mass="15720">MQELKIHPTEETFTCMINVYSSLGMFRNITFLWGDMKRNMDNGNLVVSRDLYEYLLLNFVRGGYFERVMEVINYMKEHSMFADKWMYRSEFLKLHKNLYRNLKASEARTYAQRKRLEYVQAFRKWVGID</sequence>
<dbReference type="Gramene" id="PRQ18446">
    <property type="protein sequence ID" value="PRQ18446"/>
    <property type="gene ID" value="RchiOBHm_Chr7g0206131"/>
</dbReference>
<keyword evidence="2" id="KW-0677">Repeat</keyword>
<dbReference type="STRING" id="74649.A0A2P6P943"/>
<protein>
    <submittedName>
        <fullName evidence="3">Putative pentatricopeptide</fullName>
    </submittedName>
</protein>
<dbReference type="InterPro" id="IPR002885">
    <property type="entry name" value="PPR_rpt"/>
</dbReference>
<dbReference type="Gene3D" id="1.25.40.10">
    <property type="entry name" value="Tetratricopeptide repeat domain"/>
    <property type="match status" value="1"/>
</dbReference>
<dbReference type="InterPro" id="IPR011990">
    <property type="entry name" value="TPR-like_helical_dom_sf"/>
</dbReference>
<evidence type="ECO:0000313" key="4">
    <source>
        <dbReference type="Proteomes" id="UP000238479"/>
    </source>
</evidence>